<protein>
    <submittedName>
        <fullName evidence="8">Protein-cysteine N-palmitoyltransferase HHAT-like</fullName>
    </submittedName>
</protein>
<feature type="transmembrane region" description="Helical" evidence="6">
    <location>
        <begin position="193"/>
        <end position="210"/>
    </location>
</feature>
<dbReference type="GeneID" id="118403542"/>
<dbReference type="RefSeq" id="XP_035658169.1">
    <property type="nucleotide sequence ID" value="XM_035802276.1"/>
</dbReference>
<feature type="transmembrane region" description="Helical" evidence="6">
    <location>
        <begin position="533"/>
        <end position="554"/>
    </location>
</feature>
<proteinExistence type="inferred from homology"/>
<sequence>MTSSSQTEHRYKTRWTRGRGTNSFSLCSGVVTQNSSYAVHFCPRSAIRAVELVNCVCNMGSLPKWEIGAYFVIWIGVSIYGILRVLITSLNVTQRVMDGLDLGTWPLGKYKDNGDTEWTLWIHIFGPQVLIGLIGHFVVTRICELPFLGLIQHRFYACAVYTAAFLYYVIGLQFVAVLLFHTVIMYVIARSRVTWFCWLYGLMVFEGLTFEPFRTLQLGDHRNQPYYMPHVTSVTMVTTIMRLISLGLDLCDKEVDKQNEGERKKREKDGQREESSIFESLTYIFYLPTFFLGPLMTSEDFKQQTRQNPRACGVADLWGFLVSCARYACWGLLLEFIYHHFFIHMLQRTFFLFQSLDMWTLGAIGFLQCQCFQLKYTVLYGVAGTFARADGIVTPATPKVIAVIYAFGDMWKNFDKGLHKWMLRHVYIPLGGSQRGLPRQVLSSFAPFLVLTVRGGGDLSIIVWAGANWIGVVLETLARTAARTPYLQRLKTKYAPSDASERRLVALFHGCLLAPAFISMLVFLGGINVGRIYALKTYVIGFPLATLVTTFFMYCRVQGIMELEGWEKVDSEKNVEPKTRKKE</sequence>
<evidence type="ECO:0000256" key="3">
    <source>
        <dbReference type="ARBA" id="ARBA00022989"/>
    </source>
</evidence>
<dbReference type="InterPro" id="IPR004299">
    <property type="entry name" value="MBOAT_fam"/>
</dbReference>
<accession>A0A9J7HHT4</accession>
<name>A0A9J7HHT4_BRAFL</name>
<feature type="transmembrane region" description="Helical" evidence="6">
    <location>
        <begin position="118"/>
        <end position="139"/>
    </location>
</feature>
<dbReference type="Proteomes" id="UP000001554">
    <property type="component" value="Chromosome 16"/>
</dbReference>
<evidence type="ECO:0000256" key="2">
    <source>
        <dbReference type="ARBA" id="ARBA00022692"/>
    </source>
</evidence>
<evidence type="ECO:0000256" key="5">
    <source>
        <dbReference type="ARBA" id="ARBA00038268"/>
    </source>
</evidence>
<evidence type="ECO:0000313" key="8">
    <source>
        <dbReference type="RefSeq" id="XP_035658169.1"/>
    </source>
</evidence>
<dbReference type="PANTHER" id="PTHR13285:SF18">
    <property type="entry name" value="PROTEIN-CYSTEINE N-PALMITOYLTRANSFERASE RASP"/>
    <property type="match status" value="1"/>
</dbReference>
<dbReference type="KEGG" id="bfo:118403542"/>
<comment type="similarity">
    <text evidence="5">Belongs to the membrane-bound acyltransferase family. HHAT subfamily.</text>
</comment>
<keyword evidence="3 6" id="KW-1133">Transmembrane helix</keyword>
<dbReference type="Pfam" id="PF03062">
    <property type="entry name" value="MBOAT"/>
    <property type="match status" value="1"/>
</dbReference>
<feature type="transmembrane region" description="Helical" evidence="6">
    <location>
        <begin position="503"/>
        <end position="527"/>
    </location>
</feature>
<evidence type="ECO:0000256" key="6">
    <source>
        <dbReference type="SAM" id="Phobius"/>
    </source>
</evidence>
<reference evidence="7" key="1">
    <citation type="journal article" date="2020" name="Nat. Ecol. Evol.">
        <title>Deeply conserved synteny resolves early events in vertebrate evolution.</title>
        <authorList>
            <person name="Simakov O."/>
            <person name="Marletaz F."/>
            <person name="Yue J.X."/>
            <person name="O'Connell B."/>
            <person name="Jenkins J."/>
            <person name="Brandt A."/>
            <person name="Calef R."/>
            <person name="Tung C.H."/>
            <person name="Huang T.K."/>
            <person name="Schmutz J."/>
            <person name="Satoh N."/>
            <person name="Yu J.K."/>
            <person name="Putnam N.H."/>
            <person name="Green R.E."/>
            <person name="Rokhsar D.S."/>
        </authorList>
    </citation>
    <scope>NUCLEOTIDE SEQUENCE [LARGE SCALE GENOMIC DNA]</scope>
    <source>
        <strain evidence="7">S238N-H82</strain>
    </source>
</reference>
<feature type="transmembrane region" description="Helical" evidence="6">
    <location>
        <begin position="159"/>
        <end position="181"/>
    </location>
</feature>
<keyword evidence="4 6" id="KW-0472">Membrane</keyword>
<keyword evidence="2 6" id="KW-0812">Transmembrane</keyword>
<evidence type="ECO:0000256" key="4">
    <source>
        <dbReference type="ARBA" id="ARBA00023136"/>
    </source>
</evidence>
<comment type="subcellular location">
    <subcellularLocation>
        <location evidence="1">Endoplasmic reticulum membrane</location>
        <topology evidence="1">Multi-pass membrane protein</topology>
    </subcellularLocation>
</comment>
<evidence type="ECO:0000313" key="7">
    <source>
        <dbReference type="Proteomes" id="UP000001554"/>
    </source>
</evidence>
<gene>
    <name evidence="8" type="primary">LOC118403542</name>
</gene>
<organism evidence="7 8">
    <name type="scientific">Branchiostoma floridae</name>
    <name type="common">Florida lancelet</name>
    <name type="synonym">Amphioxus</name>
    <dbReference type="NCBI Taxonomy" id="7739"/>
    <lineage>
        <taxon>Eukaryota</taxon>
        <taxon>Metazoa</taxon>
        <taxon>Chordata</taxon>
        <taxon>Cephalochordata</taxon>
        <taxon>Leptocardii</taxon>
        <taxon>Amphioxiformes</taxon>
        <taxon>Branchiostomatidae</taxon>
        <taxon>Branchiostoma</taxon>
    </lineage>
</organism>
<dbReference type="OrthoDB" id="420606at2759"/>
<dbReference type="OMA" id="IHYMSRD"/>
<evidence type="ECO:0000256" key="1">
    <source>
        <dbReference type="ARBA" id="ARBA00004477"/>
    </source>
</evidence>
<feature type="transmembrane region" description="Helical" evidence="6">
    <location>
        <begin position="317"/>
        <end position="338"/>
    </location>
</feature>
<feature type="transmembrane region" description="Helical" evidence="6">
    <location>
        <begin position="230"/>
        <end position="248"/>
    </location>
</feature>
<dbReference type="InterPro" id="IPR051085">
    <property type="entry name" value="MB_O-acyltransferase"/>
</dbReference>
<reference evidence="8" key="2">
    <citation type="submission" date="2025-08" db="UniProtKB">
        <authorList>
            <consortium name="RefSeq"/>
        </authorList>
    </citation>
    <scope>IDENTIFICATION</scope>
    <source>
        <strain evidence="8">S238N-H82</strain>
        <tissue evidence="8">Testes</tissue>
    </source>
</reference>
<feature type="transmembrane region" description="Helical" evidence="6">
    <location>
        <begin position="67"/>
        <end position="87"/>
    </location>
</feature>
<dbReference type="AlphaFoldDB" id="A0A9J7HHT4"/>
<dbReference type="GO" id="GO:0005783">
    <property type="term" value="C:endoplasmic reticulum"/>
    <property type="evidence" value="ECO:0000318"/>
    <property type="project" value="GO_Central"/>
</dbReference>
<keyword evidence="7" id="KW-1185">Reference proteome</keyword>
<feature type="transmembrane region" description="Helical" evidence="6">
    <location>
        <begin position="276"/>
        <end position="297"/>
    </location>
</feature>
<dbReference type="PANTHER" id="PTHR13285">
    <property type="entry name" value="ACYLTRANSFERASE"/>
    <property type="match status" value="1"/>
</dbReference>
<dbReference type="GO" id="GO:0005789">
    <property type="term" value="C:endoplasmic reticulum membrane"/>
    <property type="evidence" value="ECO:0007669"/>
    <property type="project" value="UniProtKB-SubCell"/>
</dbReference>
<dbReference type="GO" id="GO:0016409">
    <property type="term" value="F:palmitoyltransferase activity"/>
    <property type="evidence" value="ECO:0000318"/>
    <property type="project" value="GO_Central"/>
</dbReference>